<evidence type="ECO:0000313" key="3">
    <source>
        <dbReference type="EMBL" id="CAC5377782.1"/>
    </source>
</evidence>
<dbReference type="InterPro" id="IPR036770">
    <property type="entry name" value="Ankyrin_rpt-contain_sf"/>
</dbReference>
<evidence type="ECO:0000256" key="2">
    <source>
        <dbReference type="ARBA" id="ARBA00023043"/>
    </source>
</evidence>
<accession>A0A6J8B1T7</accession>
<dbReference type="AlphaFoldDB" id="A0A6J8B1T7"/>
<dbReference type="PANTHER" id="PTHR24198:SF165">
    <property type="entry name" value="ANKYRIN REPEAT-CONTAINING PROTEIN-RELATED"/>
    <property type="match status" value="1"/>
</dbReference>
<dbReference type="InterPro" id="IPR002110">
    <property type="entry name" value="Ankyrin_rpt"/>
</dbReference>
<dbReference type="Pfam" id="PF12796">
    <property type="entry name" value="Ank_2"/>
    <property type="match status" value="2"/>
</dbReference>
<dbReference type="Gene3D" id="1.25.40.20">
    <property type="entry name" value="Ankyrin repeat-containing domain"/>
    <property type="match status" value="4"/>
</dbReference>
<evidence type="ECO:0000256" key="1">
    <source>
        <dbReference type="ARBA" id="ARBA00022737"/>
    </source>
</evidence>
<keyword evidence="1" id="KW-0677">Repeat</keyword>
<dbReference type="OrthoDB" id="5989012at2759"/>
<dbReference type="PANTHER" id="PTHR24198">
    <property type="entry name" value="ANKYRIN REPEAT AND PROTEIN KINASE DOMAIN-CONTAINING PROTEIN"/>
    <property type="match status" value="1"/>
</dbReference>
<organism evidence="3 4">
    <name type="scientific">Mytilus coruscus</name>
    <name type="common">Sea mussel</name>
    <dbReference type="NCBI Taxonomy" id="42192"/>
    <lineage>
        <taxon>Eukaryota</taxon>
        <taxon>Metazoa</taxon>
        <taxon>Spiralia</taxon>
        <taxon>Lophotrochozoa</taxon>
        <taxon>Mollusca</taxon>
        <taxon>Bivalvia</taxon>
        <taxon>Autobranchia</taxon>
        <taxon>Pteriomorphia</taxon>
        <taxon>Mytilida</taxon>
        <taxon>Mytiloidea</taxon>
        <taxon>Mytilidae</taxon>
        <taxon>Mytilinae</taxon>
        <taxon>Mytilus</taxon>
    </lineage>
</organism>
<dbReference type="SUPFAM" id="SSF48403">
    <property type="entry name" value="Ankyrin repeat"/>
    <property type="match status" value="2"/>
</dbReference>
<protein>
    <submittedName>
        <fullName evidence="3">Uncharacterized protein</fullName>
    </submittedName>
</protein>
<keyword evidence="4" id="KW-1185">Reference proteome</keyword>
<proteinExistence type="predicted"/>
<dbReference type="EMBL" id="CACVKT020002384">
    <property type="protein sequence ID" value="CAC5377782.1"/>
    <property type="molecule type" value="Genomic_DNA"/>
</dbReference>
<name>A0A6J8B1T7_MYTCO</name>
<keyword evidence="2" id="KW-0040">ANK repeat</keyword>
<reference evidence="3 4" key="1">
    <citation type="submission" date="2020-06" db="EMBL/GenBank/DDBJ databases">
        <authorList>
            <person name="Li R."/>
            <person name="Bekaert M."/>
        </authorList>
    </citation>
    <scope>NUCLEOTIDE SEQUENCE [LARGE SCALE GENOMIC DNA]</scope>
    <source>
        <strain evidence="4">wild</strain>
    </source>
</reference>
<dbReference type="SMART" id="SM00248">
    <property type="entry name" value="ANK"/>
    <property type="match status" value="8"/>
</dbReference>
<evidence type="ECO:0000313" key="4">
    <source>
        <dbReference type="Proteomes" id="UP000507470"/>
    </source>
</evidence>
<sequence length="548" mass="63455">MNLTSKYNLIELIHHVAMSNNAKYESMLSGFVRDLLNEDKSLHLELLYQVVWKYNDYHTTELLLECIGVAAINTVNTMNQSPAFIAASQGNEKTLRCLLRSGANSTFSVVYDYSSIESTYYVRDQNMQLYSNVSANHDIVKLCKYIYFCGYTLLHIAAQNGHKYVAEIFLRQYKNLVYSEKDMHLNAFHLAVENGHLDIVKILLNYNKSFADTHSLYKASEKGHEQILKLLLENGSKDVCLLCNGTFYWLPLLSNRQQQTIKFDKIRSELTNHQDVYIKTFFYDDWRLITCETALNAAVRNGHFDIVKTLLQKSSSTINCTTYNGKTPLMTAVRHNRTEIFYHLYLNEANISQKCVHVYDFLLLRSKLDLSELLVLTAEQCPVGATIAHIIAMHGNFDMMSFMYNNGFSDWEQRDADEDTPLHYAFCHCNYYFIILNNMKDLNFNFSAETVNGSSVFHSAAICRSFTLYLFHSIKDQYHLSIPDILDYRHRNILHYIMLLPLRQNDIDLHSGFTEDELIGAIFKVCLNSKHNFLRTDNEGKEFSTLRC</sequence>
<dbReference type="Proteomes" id="UP000507470">
    <property type="component" value="Unassembled WGS sequence"/>
</dbReference>
<gene>
    <name evidence="3" type="ORF">MCOR_14055</name>
</gene>